<evidence type="ECO:0000256" key="2">
    <source>
        <dbReference type="ARBA" id="ARBA00023043"/>
    </source>
</evidence>
<protein>
    <submittedName>
        <fullName evidence="4">Ankyrin repeat family protein</fullName>
    </submittedName>
</protein>
<gene>
    <name evidence="4" type="ORF">ElyMa_006808000</name>
</gene>
<evidence type="ECO:0000256" key="3">
    <source>
        <dbReference type="PROSITE-ProRule" id="PRU00023"/>
    </source>
</evidence>
<dbReference type="SUPFAM" id="SSF48403">
    <property type="entry name" value="Ankyrin repeat"/>
    <property type="match status" value="1"/>
</dbReference>
<keyword evidence="5" id="KW-1185">Reference proteome</keyword>
<sequence length="315" mass="35168">MPSRLKKPGVKAQDILISALCNKRYGEQISLNLLPENFISGNGKNSGGDYPLHVAVQYCSFTITLCSSLISTFDADIHAKDLLGRTPLMLCLYRRRLGNDSACTDETVLSVMRYLIQHGADINAQDIQGRNSLHHAVIQDSHQAVLNLIKAGANISTCDNFGRSPLDLLWEEILLFHCPIKNLMTCILSGHSSSLIGDNTQNVRQLLQEKLKVMTTFLEAGAIFENEICQQWILCTFLHFKLDKYVPLTLGRGIFPQQALQVDDVEASCIDIDSGILYLPDLTISPFTLALWMQNFDIALYLYNNRFLTGADLDV</sequence>
<proteinExistence type="predicted"/>
<evidence type="ECO:0000256" key="1">
    <source>
        <dbReference type="ARBA" id="ARBA00022737"/>
    </source>
</evidence>
<dbReference type="PROSITE" id="PS50088">
    <property type="entry name" value="ANK_REPEAT"/>
    <property type="match status" value="2"/>
</dbReference>
<dbReference type="AlphaFoldDB" id="A0AAV4J3D0"/>
<dbReference type="Gene3D" id="1.25.40.20">
    <property type="entry name" value="Ankyrin repeat-containing domain"/>
    <property type="match status" value="1"/>
</dbReference>
<keyword evidence="2 3" id="KW-0040">ANK repeat</keyword>
<dbReference type="PANTHER" id="PTHR24189">
    <property type="entry name" value="MYOTROPHIN"/>
    <property type="match status" value="1"/>
</dbReference>
<evidence type="ECO:0000313" key="5">
    <source>
        <dbReference type="Proteomes" id="UP000762676"/>
    </source>
</evidence>
<comment type="caution">
    <text evidence="4">The sequence shown here is derived from an EMBL/GenBank/DDBJ whole genome shotgun (WGS) entry which is preliminary data.</text>
</comment>
<dbReference type="Pfam" id="PF13857">
    <property type="entry name" value="Ank_5"/>
    <property type="match status" value="1"/>
</dbReference>
<organism evidence="4 5">
    <name type="scientific">Elysia marginata</name>
    <dbReference type="NCBI Taxonomy" id="1093978"/>
    <lineage>
        <taxon>Eukaryota</taxon>
        <taxon>Metazoa</taxon>
        <taxon>Spiralia</taxon>
        <taxon>Lophotrochozoa</taxon>
        <taxon>Mollusca</taxon>
        <taxon>Gastropoda</taxon>
        <taxon>Heterobranchia</taxon>
        <taxon>Euthyneura</taxon>
        <taxon>Panpulmonata</taxon>
        <taxon>Sacoglossa</taxon>
        <taxon>Placobranchoidea</taxon>
        <taxon>Plakobranchidae</taxon>
        <taxon>Elysia</taxon>
    </lineage>
</organism>
<accession>A0AAV4J3D0</accession>
<dbReference type="InterPro" id="IPR050745">
    <property type="entry name" value="Multifunctional_regulatory"/>
</dbReference>
<dbReference type="InterPro" id="IPR002110">
    <property type="entry name" value="Ankyrin_rpt"/>
</dbReference>
<dbReference type="InterPro" id="IPR036770">
    <property type="entry name" value="Ankyrin_rpt-contain_sf"/>
</dbReference>
<dbReference type="Proteomes" id="UP000762676">
    <property type="component" value="Unassembled WGS sequence"/>
</dbReference>
<dbReference type="EMBL" id="BMAT01013632">
    <property type="protein sequence ID" value="GFS16890.1"/>
    <property type="molecule type" value="Genomic_DNA"/>
</dbReference>
<keyword evidence="1" id="KW-0677">Repeat</keyword>
<dbReference type="PROSITE" id="PS50297">
    <property type="entry name" value="ANK_REP_REGION"/>
    <property type="match status" value="1"/>
</dbReference>
<evidence type="ECO:0000313" key="4">
    <source>
        <dbReference type="EMBL" id="GFS16890.1"/>
    </source>
</evidence>
<feature type="repeat" description="ANK" evidence="3">
    <location>
        <begin position="128"/>
        <end position="160"/>
    </location>
</feature>
<name>A0AAV4J3D0_9GAST</name>
<reference evidence="4 5" key="1">
    <citation type="journal article" date="2021" name="Elife">
        <title>Chloroplast acquisition without the gene transfer in kleptoplastic sea slugs, Plakobranchus ocellatus.</title>
        <authorList>
            <person name="Maeda T."/>
            <person name="Takahashi S."/>
            <person name="Yoshida T."/>
            <person name="Shimamura S."/>
            <person name="Takaki Y."/>
            <person name="Nagai Y."/>
            <person name="Toyoda A."/>
            <person name="Suzuki Y."/>
            <person name="Arimoto A."/>
            <person name="Ishii H."/>
            <person name="Satoh N."/>
            <person name="Nishiyama T."/>
            <person name="Hasebe M."/>
            <person name="Maruyama T."/>
            <person name="Minagawa J."/>
            <person name="Obokata J."/>
            <person name="Shigenobu S."/>
        </authorList>
    </citation>
    <scope>NUCLEOTIDE SEQUENCE [LARGE SCALE GENOMIC DNA]</scope>
</reference>
<feature type="repeat" description="ANK" evidence="3">
    <location>
        <begin position="83"/>
        <end position="127"/>
    </location>
</feature>
<dbReference type="SMART" id="SM00248">
    <property type="entry name" value="ANK"/>
    <property type="match status" value="3"/>
</dbReference>